<organism evidence="2 3">
    <name type="scientific">Arsenicibacter rosenii</name>
    <dbReference type="NCBI Taxonomy" id="1750698"/>
    <lineage>
        <taxon>Bacteria</taxon>
        <taxon>Pseudomonadati</taxon>
        <taxon>Bacteroidota</taxon>
        <taxon>Cytophagia</taxon>
        <taxon>Cytophagales</taxon>
        <taxon>Spirosomataceae</taxon>
        <taxon>Arsenicibacter</taxon>
    </lineage>
</organism>
<comment type="caution">
    <text evidence="2">The sequence shown here is derived from an EMBL/GenBank/DDBJ whole genome shotgun (WGS) entry which is preliminary data.</text>
</comment>
<gene>
    <name evidence="2" type="ORF">BLX24_03765</name>
</gene>
<protein>
    <submittedName>
        <fullName evidence="2">Uncharacterized protein</fullName>
    </submittedName>
</protein>
<dbReference type="OrthoDB" id="970317at2"/>
<feature type="region of interest" description="Disordered" evidence="1">
    <location>
        <begin position="121"/>
        <end position="148"/>
    </location>
</feature>
<proteinExistence type="predicted"/>
<accession>A0A1S2VQX3</accession>
<sequence>MIIQETAENIRHNWHNLSQAQIDDLEARGVIENIVDATFTSRVIGNNYSGSSHTRRVYVCGEHKVENIVGEVQPFRAIENLDPNNMHAVAGYLVQHEPGIQAALIEQNGGNFPQILDPVIPEPPAPVLPEESEESVEPTDPEETVISE</sequence>
<evidence type="ECO:0000313" key="3">
    <source>
        <dbReference type="Proteomes" id="UP000181790"/>
    </source>
</evidence>
<feature type="compositionally biased region" description="Acidic residues" evidence="1">
    <location>
        <begin position="130"/>
        <end position="148"/>
    </location>
</feature>
<dbReference type="Proteomes" id="UP000181790">
    <property type="component" value="Unassembled WGS sequence"/>
</dbReference>
<evidence type="ECO:0000256" key="1">
    <source>
        <dbReference type="SAM" id="MobiDB-lite"/>
    </source>
</evidence>
<dbReference type="RefSeq" id="WP_071501690.1">
    <property type="nucleotide sequence ID" value="NZ_MORL01000001.1"/>
</dbReference>
<dbReference type="EMBL" id="MORL01000001">
    <property type="protein sequence ID" value="OIN61187.1"/>
    <property type="molecule type" value="Genomic_DNA"/>
</dbReference>
<dbReference type="AlphaFoldDB" id="A0A1S2VQX3"/>
<keyword evidence="3" id="KW-1185">Reference proteome</keyword>
<evidence type="ECO:0000313" key="2">
    <source>
        <dbReference type="EMBL" id="OIN61187.1"/>
    </source>
</evidence>
<name>A0A1S2VQX3_9BACT</name>
<reference evidence="2 3" key="1">
    <citation type="submission" date="2016-10" db="EMBL/GenBank/DDBJ databases">
        <title>Arsenicibacter rosenii gen. nov., sp. nov., an efficient arsenic-methylating bacterium isolated from an arsenic-contaminated paddy soil.</title>
        <authorList>
            <person name="Huang K."/>
        </authorList>
    </citation>
    <scope>NUCLEOTIDE SEQUENCE [LARGE SCALE GENOMIC DNA]</scope>
    <source>
        <strain evidence="2 3">SM-1</strain>
    </source>
</reference>